<dbReference type="InterPro" id="IPR043047">
    <property type="entry name" value="Hri1_N_sf"/>
</dbReference>
<dbReference type="Gene3D" id="2.40.128.320">
    <property type="entry name" value="Protein HRI1, N-terminal domain"/>
    <property type="match status" value="1"/>
</dbReference>
<dbReference type="InterPro" id="IPR031818">
    <property type="entry name" value="Hri1"/>
</dbReference>
<dbReference type="GeneID" id="95974622"/>
<name>A0ABR3PM67_9PEZI</name>
<dbReference type="Pfam" id="PF16815">
    <property type="entry name" value="HRI1"/>
    <property type="match status" value="1"/>
</dbReference>
<accession>A0ABR3PM67</accession>
<dbReference type="Proteomes" id="UP001562354">
    <property type="component" value="Unassembled WGS sequence"/>
</dbReference>
<protein>
    <recommendedName>
        <fullName evidence="3">Protein HRI1</fullName>
    </recommendedName>
</protein>
<keyword evidence="2" id="KW-1185">Reference proteome</keyword>
<sequence>MSVQLTTRKSLRWVPDEPSEPTSTLVFDIGTYFIDLRVNKHDSSIDWGMAGKKATLSEKPLKFQWTKEICSMGTEASDDIAEFEIFDNGDAFEKGEMPNPANGNKVQAFEEVWGDMPITSSEQPAWVLRRKDEDAITYIGRIADHYQVLRKDTKGNFMALREESVGGTWQPQYAIGGGNLPSIRALGEQAFDARSWSVGNDIEVDGRSYSVLAVEKI</sequence>
<dbReference type="EMBL" id="JBFMKM010000003">
    <property type="protein sequence ID" value="KAL1310651.1"/>
    <property type="molecule type" value="Genomic_DNA"/>
</dbReference>
<proteinExistence type="predicted"/>
<dbReference type="RefSeq" id="XP_069203500.1">
    <property type="nucleotide sequence ID" value="XM_069347654.1"/>
</dbReference>
<evidence type="ECO:0000313" key="2">
    <source>
        <dbReference type="Proteomes" id="UP001562354"/>
    </source>
</evidence>
<organism evidence="1 2">
    <name type="scientific">Neodothiora populina</name>
    <dbReference type="NCBI Taxonomy" id="2781224"/>
    <lineage>
        <taxon>Eukaryota</taxon>
        <taxon>Fungi</taxon>
        <taxon>Dikarya</taxon>
        <taxon>Ascomycota</taxon>
        <taxon>Pezizomycotina</taxon>
        <taxon>Dothideomycetes</taxon>
        <taxon>Dothideomycetidae</taxon>
        <taxon>Dothideales</taxon>
        <taxon>Dothioraceae</taxon>
        <taxon>Neodothiora</taxon>
    </lineage>
</organism>
<comment type="caution">
    <text evidence="1">The sequence shown here is derived from an EMBL/GenBank/DDBJ whole genome shotgun (WGS) entry which is preliminary data.</text>
</comment>
<evidence type="ECO:0008006" key="3">
    <source>
        <dbReference type="Google" id="ProtNLM"/>
    </source>
</evidence>
<evidence type="ECO:0000313" key="1">
    <source>
        <dbReference type="EMBL" id="KAL1310651.1"/>
    </source>
</evidence>
<gene>
    <name evidence="1" type="ORF">AAFC00_000919</name>
</gene>
<reference evidence="1 2" key="1">
    <citation type="submission" date="2024-07" db="EMBL/GenBank/DDBJ databases">
        <title>Draft sequence of the Neodothiora populina.</title>
        <authorList>
            <person name="Drown D.D."/>
            <person name="Schuette U.S."/>
            <person name="Buechlein A.B."/>
            <person name="Rusch D.R."/>
            <person name="Winton L.W."/>
            <person name="Adams G.A."/>
        </authorList>
    </citation>
    <scope>NUCLEOTIDE SEQUENCE [LARGE SCALE GENOMIC DNA]</scope>
    <source>
        <strain evidence="1 2">CPC 39397</strain>
    </source>
</reference>